<dbReference type="NCBIfam" id="TIGR01409">
    <property type="entry name" value="TAT_signal_seq"/>
    <property type="match status" value="1"/>
</dbReference>
<dbReference type="Pfam" id="PF01547">
    <property type="entry name" value="SBP_bac_1"/>
    <property type="match status" value="1"/>
</dbReference>
<protein>
    <submittedName>
        <fullName evidence="1">Extracellular solute-binding protein</fullName>
    </submittedName>
</protein>
<dbReference type="PANTHER" id="PTHR43649">
    <property type="entry name" value="ARABINOSE-BINDING PROTEIN-RELATED"/>
    <property type="match status" value="1"/>
</dbReference>
<dbReference type="RefSeq" id="WP_175347723.1">
    <property type="nucleotide sequence ID" value="NZ_JABMCI010000063.1"/>
</dbReference>
<sequence>MTSQTPLLSAELSRRGFLRGVGVAGAGLALASCARTAGSGPTEIVFYQSKPEVIGYFDDLIDQFHQSQSRVRVRHDATSNLAGTFVRESPPDIGCLNYNFEISRYVERGALSDLGDMPEAGRILDELQPLIDVTATYPDRTSVIPYSLMAAAVLYNRQIFAEHDLTVPTTWDELIAVCDTLAAAGVTPLYSTFKDPWTIAQGHFDYSVGGTVDTTTFFNQLKRQGTNVGPDSPVSFEKQFLAPVQQMQELVPYSQDNAESRGYGDGNLAFANGEAAMYLQGPWAIGEIAKSNPDLDVGAFPLPMTDDPADRKVRVNIDLALWIPEQSTKKEAAREFLSFLMQPDVIDAYNAHALGFGVTKDAAPVSNATLVELKDFYDRAAFYLGASQLVPQSIPLQNYTQSLAAGADPEPVLRTLDADWRRLAFRS</sequence>
<name>A0A7Y6A0Z4_9CELL</name>
<dbReference type="PROSITE" id="PS51318">
    <property type="entry name" value="TAT"/>
    <property type="match status" value="1"/>
</dbReference>
<evidence type="ECO:0000313" key="1">
    <source>
        <dbReference type="EMBL" id="NUU17786.1"/>
    </source>
</evidence>
<organism evidence="1 2">
    <name type="scientific">Cellulomonas humilata</name>
    <dbReference type="NCBI Taxonomy" id="144055"/>
    <lineage>
        <taxon>Bacteria</taxon>
        <taxon>Bacillati</taxon>
        <taxon>Actinomycetota</taxon>
        <taxon>Actinomycetes</taxon>
        <taxon>Micrococcales</taxon>
        <taxon>Cellulomonadaceae</taxon>
        <taxon>Cellulomonas</taxon>
    </lineage>
</organism>
<proteinExistence type="predicted"/>
<dbReference type="EMBL" id="JABMCI010000063">
    <property type="protein sequence ID" value="NUU17786.1"/>
    <property type="molecule type" value="Genomic_DNA"/>
</dbReference>
<dbReference type="SUPFAM" id="SSF53850">
    <property type="entry name" value="Periplasmic binding protein-like II"/>
    <property type="match status" value="1"/>
</dbReference>
<comment type="caution">
    <text evidence="1">The sequence shown here is derived from an EMBL/GenBank/DDBJ whole genome shotgun (WGS) entry which is preliminary data.</text>
</comment>
<dbReference type="Gene3D" id="3.40.190.10">
    <property type="entry name" value="Periplasmic binding protein-like II"/>
    <property type="match status" value="2"/>
</dbReference>
<dbReference type="InterPro" id="IPR019546">
    <property type="entry name" value="TAT_signal_bac_arc"/>
</dbReference>
<reference evidence="1 2" key="1">
    <citation type="submission" date="2020-05" db="EMBL/GenBank/DDBJ databases">
        <title>Genome Sequencing of Type Strains.</title>
        <authorList>
            <person name="Lemaire J.F."/>
            <person name="Inderbitzin P."/>
            <person name="Gregorio O.A."/>
            <person name="Collins S.B."/>
            <person name="Wespe N."/>
            <person name="Knight-Connoni V."/>
        </authorList>
    </citation>
    <scope>NUCLEOTIDE SEQUENCE [LARGE SCALE GENOMIC DNA]</scope>
    <source>
        <strain evidence="1 2">ATCC 25174</strain>
    </source>
</reference>
<evidence type="ECO:0000313" key="2">
    <source>
        <dbReference type="Proteomes" id="UP000565724"/>
    </source>
</evidence>
<dbReference type="InterPro" id="IPR006059">
    <property type="entry name" value="SBP"/>
</dbReference>
<accession>A0A7Y6A0Z4</accession>
<dbReference type="Proteomes" id="UP000565724">
    <property type="component" value="Unassembled WGS sequence"/>
</dbReference>
<dbReference type="InterPro" id="IPR050490">
    <property type="entry name" value="Bact_solute-bd_prot1"/>
</dbReference>
<gene>
    <name evidence="1" type="ORF">HP550_11055</name>
</gene>
<dbReference type="AlphaFoldDB" id="A0A7Y6A0Z4"/>
<keyword evidence="2" id="KW-1185">Reference proteome</keyword>
<dbReference type="InterPro" id="IPR006311">
    <property type="entry name" value="TAT_signal"/>
</dbReference>